<keyword evidence="1" id="KW-0472">Membrane</keyword>
<accession>A0A9E8LVT0</accession>
<gene>
    <name evidence="2" type="ORF">OE104_03700</name>
</gene>
<keyword evidence="3" id="KW-1185">Reference proteome</keyword>
<evidence type="ECO:0000256" key="1">
    <source>
        <dbReference type="SAM" id="Phobius"/>
    </source>
</evidence>
<organism evidence="2 3">
    <name type="scientific">Fervidibacillus albus</name>
    <dbReference type="NCBI Taxonomy" id="2980026"/>
    <lineage>
        <taxon>Bacteria</taxon>
        <taxon>Bacillati</taxon>
        <taxon>Bacillota</taxon>
        <taxon>Bacilli</taxon>
        <taxon>Bacillales</taxon>
        <taxon>Bacillaceae</taxon>
        <taxon>Fervidibacillus</taxon>
    </lineage>
</organism>
<dbReference type="AlphaFoldDB" id="A0A9E8LVT0"/>
<feature type="transmembrane region" description="Helical" evidence="1">
    <location>
        <begin position="21"/>
        <end position="43"/>
    </location>
</feature>
<feature type="transmembrane region" description="Helical" evidence="1">
    <location>
        <begin position="63"/>
        <end position="89"/>
    </location>
</feature>
<dbReference type="InterPro" id="IPR024563">
    <property type="entry name" value="YqhR"/>
</dbReference>
<keyword evidence="1" id="KW-0812">Transmembrane</keyword>
<sequence length="174" mass="20377">MRDRKLEQNKREKPISVIKSSAITGFFGGLFWGTFGLIAYFFHFTEIRPNVVLEPWVMADWKVGWQGTVLSLIFLGIFGMIAAYIYYFTLRRFESFWIGIFYGIALFLLVFFVFNPLFPNLNPITELKGNTIVTTVCLYVLFGVFIGYSISYDYYEMVRQEQKDREIVEEKGLD</sequence>
<evidence type="ECO:0000313" key="2">
    <source>
        <dbReference type="EMBL" id="WAA10446.1"/>
    </source>
</evidence>
<name>A0A9E8LVT0_9BACI</name>
<dbReference type="EMBL" id="CP106878">
    <property type="protein sequence ID" value="WAA10446.1"/>
    <property type="molecule type" value="Genomic_DNA"/>
</dbReference>
<reference evidence="2" key="1">
    <citation type="submission" date="2022-09" db="EMBL/GenBank/DDBJ databases">
        <title>Complete Genomes of Fervidibacillus albus and Fervidibacillus halotolerans isolated from tidal flat sediments.</title>
        <authorList>
            <person name="Kwon K.K."/>
            <person name="Yang S.-H."/>
            <person name="Park M.J."/>
            <person name="Oh H.-M."/>
        </authorList>
    </citation>
    <scope>NUCLEOTIDE SEQUENCE</scope>
    <source>
        <strain evidence="2">MEBiC13591</strain>
    </source>
</reference>
<protein>
    <submittedName>
        <fullName evidence="2">YqhR family membrane protein</fullName>
    </submittedName>
</protein>
<dbReference type="Proteomes" id="UP001164718">
    <property type="component" value="Chromosome"/>
</dbReference>
<evidence type="ECO:0000313" key="3">
    <source>
        <dbReference type="Proteomes" id="UP001164718"/>
    </source>
</evidence>
<feature type="transmembrane region" description="Helical" evidence="1">
    <location>
        <begin position="130"/>
        <end position="155"/>
    </location>
</feature>
<dbReference type="RefSeq" id="WP_275418237.1">
    <property type="nucleotide sequence ID" value="NZ_CP106878.1"/>
</dbReference>
<dbReference type="Pfam" id="PF11085">
    <property type="entry name" value="YqhR"/>
    <property type="match status" value="1"/>
</dbReference>
<dbReference type="KEGG" id="faf:OE104_03700"/>
<proteinExistence type="predicted"/>
<keyword evidence="1" id="KW-1133">Transmembrane helix</keyword>
<feature type="transmembrane region" description="Helical" evidence="1">
    <location>
        <begin position="96"/>
        <end position="118"/>
    </location>
</feature>